<evidence type="ECO:0000256" key="1">
    <source>
        <dbReference type="SAM" id="MobiDB-lite"/>
    </source>
</evidence>
<feature type="compositionally biased region" description="Low complexity" evidence="1">
    <location>
        <begin position="486"/>
        <end position="502"/>
    </location>
</feature>
<gene>
    <name evidence="2" type="ORF">RDB_LOCUS141</name>
</gene>
<name>A0A8H3A6F1_9AGAM</name>
<proteinExistence type="predicted"/>
<protein>
    <submittedName>
        <fullName evidence="2">Uncharacterized protein</fullName>
    </submittedName>
</protein>
<feature type="compositionally biased region" description="Pro residues" evidence="1">
    <location>
        <begin position="471"/>
        <end position="485"/>
    </location>
</feature>
<dbReference type="Proteomes" id="UP000663850">
    <property type="component" value="Unassembled WGS sequence"/>
</dbReference>
<dbReference type="AlphaFoldDB" id="A0A8H3A6F1"/>
<feature type="compositionally biased region" description="Acidic residues" evidence="1">
    <location>
        <begin position="407"/>
        <end position="418"/>
    </location>
</feature>
<organism evidence="2 3">
    <name type="scientific">Rhizoctonia solani</name>
    <dbReference type="NCBI Taxonomy" id="456999"/>
    <lineage>
        <taxon>Eukaryota</taxon>
        <taxon>Fungi</taxon>
        <taxon>Dikarya</taxon>
        <taxon>Basidiomycota</taxon>
        <taxon>Agaricomycotina</taxon>
        <taxon>Agaricomycetes</taxon>
        <taxon>Cantharellales</taxon>
        <taxon>Ceratobasidiaceae</taxon>
        <taxon>Rhizoctonia</taxon>
    </lineage>
</organism>
<evidence type="ECO:0000313" key="2">
    <source>
        <dbReference type="EMBL" id="CAE6409184.1"/>
    </source>
</evidence>
<accession>A0A8H3A6F1</accession>
<feature type="compositionally biased region" description="Basic residues" evidence="1">
    <location>
        <begin position="70"/>
        <end position="91"/>
    </location>
</feature>
<dbReference type="EMBL" id="CAJMWZ010000010">
    <property type="protein sequence ID" value="CAE6409184.1"/>
    <property type="molecule type" value="Genomic_DNA"/>
</dbReference>
<reference evidence="2" key="1">
    <citation type="submission" date="2021-01" db="EMBL/GenBank/DDBJ databases">
        <authorList>
            <person name="Kaushik A."/>
        </authorList>
    </citation>
    <scope>NUCLEOTIDE SEQUENCE</scope>
    <source>
        <strain evidence="2">Type strain: AG8-Rh-89/</strain>
    </source>
</reference>
<feature type="non-terminal residue" evidence="2">
    <location>
        <position position="1"/>
    </location>
</feature>
<feature type="region of interest" description="Disordered" evidence="1">
    <location>
        <begin position="69"/>
        <end position="107"/>
    </location>
</feature>
<feature type="compositionally biased region" description="Basic and acidic residues" evidence="1">
    <location>
        <begin position="370"/>
        <end position="387"/>
    </location>
</feature>
<feature type="compositionally biased region" description="Pro residues" evidence="1">
    <location>
        <begin position="503"/>
        <end position="512"/>
    </location>
</feature>
<comment type="caution">
    <text evidence="2">The sequence shown here is derived from an EMBL/GenBank/DDBJ whole genome shotgun (WGS) entry which is preliminary data.</text>
</comment>
<evidence type="ECO:0000313" key="3">
    <source>
        <dbReference type="Proteomes" id="UP000663850"/>
    </source>
</evidence>
<sequence length="637" mass="71165">VPFERVPSAPSRLPKQRPSDRCMVNIMRQFHMRHSSAPGENVERTSIGVVGMGREVLPALHPLDPGAMARAKKTGKKPRATPAAKKKRAQKAAKAPRSLPTNIHPRTAPQFEEASGHLFSDSPITQQEVDQTIEKDEPTAEEIRPYNNKKSWQAQDIVLRPEDVPDRARQLKEKSECELYLLHIFIIKNTQGELRVINAFTFWKFKGNDRRSLRAPVPIAGEDMLFFELMGMVASLNGPYRFCAMAGELKVDYPLRDACPIWIKHGEIECIGMVADPNFRDSQPYLAVTTRDYIYFLVTPACFFEREWRSALTLWAKYLKHQGDLCLSIIDYRSARPQWWRGLRSWNRYKRWKRRWCRKSKIRVAASNDKTGDVPREGDIDDSKDSEFAGSNADSQAPTEGENYDSPVEEDEADELAVDEQRDQQEAILRSYPVSGRGPPNQPRTNVRAEPAGQGNDTAGSLPEKNCTTTAPPPPSPSSPPPALPSQPTQLPLLTPLAGPSPLTEPLPPLQLPPSSSSSSLPLAVLAADPRAEPQVNQTAMDLSGFRLQAPQTQLTWETGIVPDGWSGQQAQPFNTGTQPSQIATMPLIDYLIDGQNEVIPPSPDLDEVLRQLLNEQADGLENEAFSFAEPDISNWY</sequence>
<feature type="region of interest" description="Disordered" evidence="1">
    <location>
        <begin position="367"/>
        <end position="518"/>
    </location>
</feature>